<dbReference type="Proteomes" id="UP000464688">
    <property type="component" value="Chromosome"/>
</dbReference>
<feature type="signal peptide" evidence="2">
    <location>
        <begin position="1"/>
        <end position="44"/>
    </location>
</feature>
<protein>
    <submittedName>
        <fullName evidence="3">Uncharacterized protein</fullName>
    </submittedName>
</protein>
<dbReference type="EMBL" id="CP047267">
    <property type="protein sequence ID" value="QHF08936.1"/>
    <property type="molecule type" value="Genomic_DNA"/>
</dbReference>
<reference evidence="3 4" key="1">
    <citation type="journal article" date="2014" name="Genome Announc.">
        <title>Draft Genome Sequences of a Phylogenetically Diverse Suite of Pseudomonas syringae Strains from Multiple Source Populations.</title>
        <authorList>
            <person name="Baltrus D.A."/>
            <person name="Yourstone S."/>
            <person name="Lind A."/>
            <person name="Guilbaud C."/>
            <person name="Sands D.C."/>
            <person name="Jones C.D."/>
            <person name="Morris C.E."/>
            <person name="Dangl J.L."/>
        </authorList>
    </citation>
    <scope>NUCLEOTIDE SEQUENCE [LARGE SCALE GENOMIC DNA]</scope>
    <source>
        <strain evidence="3 4">UB303</strain>
    </source>
</reference>
<accession>A0AAJ4AZ84</accession>
<evidence type="ECO:0000256" key="2">
    <source>
        <dbReference type="SAM" id="SignalP"/>
    </source>
</evidence>
<evidence type="ECO:0000256" key="1">
    <source>
        <dbReference type="SAM" id="MobiDB-lite"/>
    </source>
</evidence>
<dbReference type="AlphaFoldDB" id="A0AAJ4AZ84"/>
<feature type="chain" id="PRO_5042578505" evidence="2">
    <location>
        <begin position="45"/>
        <end position="97"/>
    </location>
</feature>
<evidence type="ECO:0000313" key="3">
    <source>
        <dbReference type="EMBL" id="QHF08936.1"/>
    </source>
</evidence>
<name>A0AAJ4AZ84_PSESX</name>
<feature type="region of interest" description="Disordered" evidence="1">
    <location>
        <begin position="49"/>
        <end position="97"/>
    </location>
</feature>
<keyword evidence="2" id="KW-0732">Signal</keyword>
<feature type="compositionally biased region" description="Low complexity" evidence="1">
    <location>
        <begin position="50"/>
        <end position="79"/>
    </location>
</feature>
<feature type="compositionally biased region" description="Polar residues" evidence="1">
    <location>
        <begin position="88"/>
        <end position="97"/>
    </location>
</feature>
<evidence type="ECO:0000313" key="4">
    <source>
        <dbReference type="Proteomes" id="UP000464688"/>
    </source>
</evidence>
<organism evidence="3 4">
    <name type="scientific">Pseudomonas syringae UB303</name>
    <dbReference type="NCBI Taxonomy" id="1357287"/>
    <lineage>
        <taxon>Bacteria</taxon>
        <taxon>Pseudomonadati</taxon>
        <taxon>Pseudomonadota</taxon>
        <taxon>Gammaproteobacteria</taxon>
        <taxon>Pseudomonadales</taxon>
        <taxon>Pseudomonadaceae</taxon>
        <taxon>Pseudomonas</taxon>
        <taxon>Pseudomonas syringae</taxon>
    </lineage>
</organism>
<sequence length="97" mass="10164">MPDFYICFACCGALFVFRGVNTMKFSMMSAGVVLGLALSGAVFADDATDADATSGASDETVMTQTQDAKAAQKAQNQKTETTKGGRPQNATPQKQSN</sequence>
<proteinExistence type="predicted"/>
<gene>
    <name evidence="3" type="ORF">N026_16255</name>
</gene>